<feature type="transmembrane region" description="Helical" evidence="1">
    <location>
        <begin position="83"/>
        <end position="104"/>
    </location>
</feature>
<keyword evidence="1" id="KW-0812">Transmembrane</keyword>
<feature type="transmembrane region" description="Helical" evidence="1">
    <location>
        <begin position="308"/>
        <end position="325"/>
    </location>
</feature>
<evidence type="ECO:0000313" key="3">
    <source>
        <dbReference type="Proteomes" id="UP000694308"/>
    </source>
</evidence>
<name>A0A949TUY1_9CLOT</name>
<feature type="transmembrane region" description="Helical" evidence="1">
    <location>
        <begin position="427"/>
        <end position="445"/>
    </location>
</feature>
<keyword evidence="1" id="KW-1133">Transmembrane helix</keyword>
<feature type="transmembrane region" description="Helical" evidence="1">
    <location>
        <begin position="141"/>
        <end position="161"/>
    </location>
</feature>
<accession>A0A949TUY1</accession>
<keyword evidence="1" id="KW-0472">Membrane</keyword>
<dbReference type="RefSeq" id="WP_218324023.1">
    <property type="nucleotide sequence ID" value="NZ_JAEEGC010000241.1"/>
</dbReference>
<feature type="transmembrane region" description="Helical" evidence="1">
    <location>
        <begin position="173"/>
        <end position="192"/>
    </location>
</feature>
<feature type="transmembrane region" description="Helical" evidence="1">
    <location>
        <begin position="398"/>
        <end position="415"/>
    </location>
</feature>
<feature type="transmembrane region" description="Helical" evidence="1">
    <location>
        <begin position="768"/>
        <end position="787"/>
    </location>
</feature>
<feature type="transmembrane region" description="Helical" evidence="1">
    <location>
        <begin position="227"/>
        <end position="246"/>
    </location>
</feature>
<organism evidence="2 3">
    <name type="scientific">Clostridium thailandense</name>
    <dbReference type="NCBI Taxonomy" id="2794346"/>
    <lineage>
        <taxon>Bacteria</taxon>
        <taxon>Bacillati</taxon>
        <taxon>Bacillota</taxon>
        <taxon>Clostridia</taxon>
        <taxon>Eubacteriales</taxon>
        <taxon>Clostridiaceae</taxon>
        <taxon>Clostridium</taxon>
    </lineage>
</organism>
<feature type="transmembrane region" description="Helical" evidence="1">
    <location>
        <begin position="663"/>
        <end position="682"/>
    </location>
</feature>
<feature type="transmembrane region" description="Helical" evidence="1">
    <location>
        <begin position="585"/>
        <end position="603"/>
    </location>
</feature>
<feature type="transmembrane region" description="Helical" evidence="1">
    <location>
        <begin position="718"/>
        <end position="735"/>
    </location>
</feature>
<keyword evidence="3" id="KW-1185">Reference proteome</keyword>
<feature type="transmembrane region" description="Helical" evidence="1">
    <location>
        <begin position="526"/>
        <end position="542"/>
    </location>
</feature>
<gene>
    <name evidence="2" type="ORF">I6U48_29190</name>
</gene>
<sequence length="807" mass="93523">MDNLNDHKRRSATFKSEALKLKQLNYINDDTFNTIKQAYDEYDHDYSQQLIQEPSHQLSNNISPQKPKPVVSPEQIRERNISIIMIVGVILLLLGGVILATSTWDIMSSLMKTMLIFMVCFLFYGMSIVSEKVLKIHKTAYAFLSLSALFLPISILSAGYFELFGSWLSFHGGGRYVLGILGSIICTALYTANAFKLNSKLFMWFTMVANTVTMMFIVLQIKNTREIFFLGMILYCSLLILLYHKIKDNSKLSLLSKELVKYIPIITSFFAVLLLIFSQSYKREYLILLISYMLLFINMSYLSYKRKILSYPALLLLMAAGYYSYLLINTSYPIYKILRDSSNMFGIYMFILSAIIFFFLYYKNNYKYTLHLKTSSMATSLVMMYMCMASAAIGNKHIKLGLEAIILSLLLFLLLKSMKEEFEIKTFLYLILLNITPIVSSLVSFNTHITIGLENIMVLTSYIIFILWFFSKGIWKDRISYYFIVFGVCSQYLFNLIYPFGTTELLKVVILAVTVLYVLHKRSWSMFNLISLVPLIYAINRFTHGLTIPNHETIAILILVAVLIIFKFAGELLSKDLYIMKKREFTFIDFYFPAALLMYPIIWEHARNMSLIYRLIPGLLLIYLLSSQVKRVSDNLIKSIILSLSIVSSLIPYYLLIGEYMTHSSFYYCIACYVPWMLLAELIINSAWKNDKKIAYKVQWLILGLVSLRLLIAVNSSYTAIIFGILSIFSIIVGMQYRIRCYFFVGILTLTFNILIQTKPFWGSLPWWAYLIISGFILIGLASFNEWQKKNEKKLLKDKLDKFKDWL</sequence>
<evidence type="ECO:0008006" key="4">
    <source>
        <dbReference type="Google" id="ProtNLM"/>
    </source>
</evidence>
<dbReference type="EMBL" id="JAEEGC010000241">
    <property type="protein sequence ID" value="MBV7276947.1"/>
    <property type="molecule type" value="Genomic_DNA"/>
</dbReference>
<feature type="transmembrane region" description="Helical" evidence="1">
    <location>
        <begin position="451"/>
        <end position="470"/>
    </location>
</feature>
<feature type="transmembrane region" description="Helical" evidence="1">
    <location>
        <begin position="637"/>
        <end position="657"/>
    </location>
</feature>
<protein>
    <recommendedName>
        <fullName evidence="4">DUF2157 domain-containing protein</fullName>
    </recommendedName>
</protein>
<comment type="caution">
    <text evidence="2">The sequence shown here is derived from an EMBL/GenBank/DDBJ whole genome shotgun (WGS) entry which is preliminary data.</text>
</comment>
<dbReference type="Proteomes" id="UP000694308">
    <property type="component" value="Unassembled WGS sequence"/>
</dbReference>
<feature type="transmembrane region" description="Helical" evidence="1">
    <location>
        <begin position="742"/>
        <end position="762"/>
    </location>
</feature>
<dbReference type="AlphaFoldDB" id="A0A949TUY1"/>
<feature type="transmembrane region" description="Helical" evidence="1">
    <location>
        <begin position="554"/>
        <end position="573"/>
    </location>
</feature>
<feature type="transmembrane region" description="Helical" evidence="1">
    <location>
        <begin position="285"/>
        <end position="301"/>
    </location>
</feature>
<feature type="transmembrane region" description="Helical" evidence="1">
    <location>
        <begin position="110"/>
        <end position="129"/>
    </location>
</feature>
<feature type="transmembrane region" description="Helical" evidence="1">
    <location>
        <begin position="479"/>
        <end position="498"/>
    </location>
</feature>
<feature type="transmembrane region" description="Helical" evidence="1">
    <location>
        <begin position="258"/>
        <end position="279"/>
    </location>
</feature>
<feature type="transmembrane region" description="Helical" evidence="1">
    <location>
        <begin position="609"/>
        <end position="625"/>
    </location>
</feature>
<evidence type="ECO:0000313" key="2">
    <source>
        <dbReference type="EMBL" id="MBV7276947.1"/>
    </source>
</evidence>
<evidence type="ECO:0000256" key="1">
    <source>
        <dbReference type="SAM" id="Phobius"/>
    </source>
</evidence>
<feature type="transmembrane region" description="Helical" evidence="1">
    <location>
        <begin position="374"/>
        <end position="392"/>
    </location>
</feature>
<feature type="transmembrane region" description="Helical" evidence="1">
    <location>
        <begin position="345"/>
        <end position="362"/>
    </location>
</feature>
<feature type="transmembrane region" description="Helical" evidence="1">
    <location>
        <begin position="201"/>
        <end position="221"/>
    </location>
</feature>
<reference evidence="2" key="1">
    <citation type="submission" date="2020-12" db="EMBL/GenBank/DDBJ databases">
        <title>Clostridium thailandense sp. nov., a novel acetogenic bacterium isolated from peat land soil in Thailand.</title>
        <authorList>
            <person name="Chaikitkaew S."/>
            <person name="Birkeland N.K."/>
        </authorList>
    </citation>
    <scope>NUCLEOTIDE SEQUENCE</scope>
    <source>
        <strain evidence="2">PL3</strain>
    </source>
</reference>
<proteinExistence type="predicted"/>